<dbReference type="InterPro" id="IPR003594">
    <property type="entry name" value="HATPase_dom"/>
</dbReference>
<dbReference type="SUPFAM" id="SSF55785">
    <property type="entry name" value="PYP-like sensor domain (PAS domain)"/>
    <property type="match status" value="1"/>
</dbReference>
<dbReference type="Pfam" id="PF00512">
    <property type="entry name" value="HisKA"/>
    <property type="match status" value="1"/>
</dbReference>
<dbReference type="STRING" id="915059.NH26_08570"/>
<dbReference type="InterPro" id="IPR013655">
    <property type="entry name" value="PAS_fold_3"/>
</dbReference>
<evidence type="ECO:0000256" key="1">
    <source>
        <dbReference type="ARBA" id="ARBA00000085"/>
    </source>
</evidence>
<dbReference type="InterPro" id="IPR003661">
    <property type="entry name" value="HisK_dim/P_dom"/>
</dbReference>
<dbReference type="SUPFAM" id="SSF55874">
    <property type="entry name" value="ATPase domain of HSP90 chaperone/DNA topoisomerase II/histidine kinase"/>
    <property type="match status" value="1"/>
</dbReference>
<evidence type="ECO:0000256" key="2">
    <source>
        <dbReference type="ARBA" id="ARBA00012438"/>
    </source>
</evidence>
<name>A0A1S1YZF8_FLAPC</name>
<evidence type="ECO:0000256" key="4">
    <source>
        <dbReference type="ARBA" id="ARBA00022679"/>
    </source>
</evidence>
<keyword evidence="10" id="KW-1185">Reference proteome</keyword>
<dbReference type="Pfam" id="PF02518">
    <property type="entry name" value="HATPase_c"/>
    <property type="match status" value="1"/>
</dbReference>
<comment type="catalytic activity">
    <reaction evidence="1">
        <text>ATP + protein L-histidine = ADP + protein N-phospho-L-histidine.</text>
        <dbReference type="EC" id="2.7.13.3"/>
    </reaction>
</comment>
<dbReference type="CDD" id="cd00130">
    <property type="entry name" value="PAS"/>
    <property type="match status" value="1"/>
</dbReference>
<evidence type="ECO:0000313" key="9">
    <source>
        <dbReference type="EMBL" id="OHX66404.1"/>
    </source>
</evidence>
<dbReference type="AlphaFoldDB" id="A0A1S1YZF8"/>
<dbReference type="SMART" id="SM00091">
    <property type="entry name" value="PAS"/>
    <property type="match status" value="1"/>
</dbReference>
<dbReference type="EC" id="2.7.13.3" evidence="2"/>
<dbReference type="Proteomes" id="UP000179797">
    <property type="component" value="Unassembled WGS sequence"/>
</dbReference>
<dbReference type="OrthoDB" id="109585at2"/>
<gene>
    <name evidence="9" type="ORF">NH26_08570</name>
</gene>
<evidence type="ECO:0000259" key="8">
    <source>
        <dbReference type="PROSITE" id="PS50113"/>
    </source>
</evidence>
<reference evidence="9 10" key="1">
    <citation type="journal article" date="2012" name="Int. J. Syst. Evol. Microbiol.">
        <title>Flammeovirga pacifica sp. nov., isolated from deep-sea sediment.</title>
        <authorList>
            <person name="Xu H."/>
            <person name="Fu Y."/>
            <person name="Yang N."/>
            <person name="Ding Z."/>
            <person name="Lai Q."/>
            <person name="Zeng R."/>
        </authorList>
    </citation>
    <scope>NUCLEOTIDE SEQUENCE [LARGE SCALE GENOMIC DNA]</scope>
    <source>
        <strain evidence="10">DSM 24597 / LMG 26175 / WPAGA1</strain>
    </source>
</reference>
<organism evidence="9 10">
    <name type="scientific">Flammeovirga pacifica</name>
    <dbReference type="NCBI Taxonomy" id="915059"/>
    <lineage>
        <taxon>Bacteria</taxon>
        <taxon>Pseudomonadati</taxon>
        <taxon>Bacteroidota</taxon>
        <taxon>Cytophagia</taxon>
        <taxon>Cytophagales</taxon>
        <taxon>Flammeovirgaceae</taxon>
        <taxon>Flammeovirga</taxon>
    </lineage>
</organism>
<feature type="domain" description="PAS" evidence="7">
    <location>
        <begin position="28"/>
        <end position="100"/>
    </location>
</feature>
<evidence type="ECO:0000259" key="7">
    <source>
        <dbReference type="PROSITE" id="PS50112"/>
    </source>
</evidence>
<dbReference type="RefSeq" id="WP_052432270.1">
    <property type="nucleotide sequence ID" value="NZ_JRYR02000001.1"/>
</dbReference>
<dbReference type="NCBIfam" id="TIGR00229">
    <property type="entry name" value="sensory_box"/>
    <property type="match status" value="1"/>
</dbReference>
<dbReference type="InterPro" id="IPR005467">
    <property type="entry name" value="His_kinase_dom"/>
</dbReference>
<dbReference type="InterPro" id="IPR000014">
    <property type="entry name" value="PAS"/>
</dbReference>
<dbReference type="InterPro" id="IPR001610">
    <property type="entry name" value="PAC"/>
</dbReference>
<dbReference type="InterPro" id="IPR036097">
    <property type="entry name" value="HisK_dim/P_sf"/>
</dbReference>
<dbReference type="InterPro" id="IPR036890">
    <property type="entry name" value="HATPase_C_sf"/>
</dbReference>
<proteinExistence type="predicted"/>
<dbReference type="SUPFAM" id="SSF47384">
    <property type="entry name" value="Homodimeric domain of signal transducing histidine kinase"/>
    <property type="match status" value="1"/>
</dbReference>
<feature type="domain" description="Histidine kinase" evidence="6">
    <location>
        <begin position="175"/>
        <end position="386"/>
    </location>
</feature>
<dbReference type="PROSITE" id="PS50113">
    <property type="entry name" value="PAC"/>
    <property type="match status" value="1"/>
</dbReference>
<dbReference type="SMART" id="SM00387">
    <property type="entry name" value="HATPase_c"/>
    <property type="match status" value="1"/>
</dbReference>
<dbReference type="SMART" id="SM00388">
    <property type="entry name" value="HisKA"/>
    <property type="match status" value="1"/>
</dbReference>
<dbReference type="InterPro" id="IPR004358">
    <property type="entry name" value="Sig_transdc_His_kin-like_C"/>
</dbReference>
<dbReference type="CDD" id="cd00082">
    <property type="entry name" value="HisKA"/>
    <property type="match status" value="1"/>
</dbReference>
<keyword evidence="5" id="KW-0418">Kinase</keyword>
<comment type="caution">
    <text evidence="9">The sequence shown here is derived from an EMBL/GenBank/DDBJ whole genome shotgun (WGS) entry which is preliminary data.</text>
</comment>
<evidence type="ECO:0000313" key="10">
    <source>
        <dbReference type="Proteomes" id="UP000179797"/>
    </source>
</evidence>
<dbReference type="PROSITE" id="PS50109">
    <property type="entry name" value="HIS_KIN"/>
    <property type="match status" value="1"/>
</dbReference>
<evidence type="ECO:0000259" key="6">
    <source>
        <dbReference type="PROSITE" id="PS50109"/>
    </source>
</evidence>
<evidence type="ECO:0000256" key="5">
    <source>
        <dbReference type="ARBA" id="ARBA00022777"/>
    </source>
</evidence>
<dbReference type="PRINTS" id="PR00344">
    <property type="entry name" value="BCTRLSENSOR"/>
</dbReference>
<dbReference type="InterPro" id="IPR035965">
    <property type="entry name" value="PAS-like_dom_sf"/>
</dbReference>
<dbReference type="PANTHER" id="PTHR43304:SF1">
    <property type="entry name" value="PAC DOMAIN-CONTAINING PROTEIN"/>
    <property type="match status" value="1"/>
</dbReference>
<evidence type="ECO:0000256" key="3">
    <source>
        <dbReference type="ARBA" id="ARBA00022553"/>
    </source>
</evidence>
<dbReference type="Pfam" id="PF08447">
    <property type="entry name" value="PAS_3"/>
    <property type="match status" value="1"/>
</dbReference>
<accession>A0A1S1YZF8</accession>
<feature type="domain" description="PAC" evidence="8">
    <location>
        <begin position="105"/>
        <end position="158"/>
    </location>
</feature>
<dbReference type="SMART" id="SM00086">
    <property type="entry name" value="PAC"/>
    <property type="match status" value="1"/>
</dbReference>
<keyword evidence="3" id="KW-0597">Phosphoprotein</keyword>
<dbReference type="PANTHER" id="PTHR43304">
    <property type="entry name" value="PHYTOCHROME-LIKE PROTEIN CPH1"/>
    <property type="match status" value="1"/>
</dbReference>
<keyword evidence="4" id="KW-0808">Transferase</keyword>
<dbReference type="Gene3D" id="3.30.565.10">
    <property type="entry name" value="Histidine kinase-like ATPase, C-terminal domain"/>
    <property type="match status" value="1"/>
</dbReference>
<dbReference type="Gene3D" id="3.30.450.20">
    <property type="entry name" value="PAS domain"/>
    <property type="match status" value="1"/>
</dbReference>
<dbReference type="PROSITE" id="PS50112">
    <property type="entry name" value="PAS"/>
    <property type="match status" value="1"/>
</dbReference>
<sequence length="393" mass="45588">MKKLLILNGISNSLKQYFAESVEENVDYEIILGHILEGTMAGFWDWHIKDNYEYMSPEFKRMFGYEDHEIPNHPDSWQKIIHPDDLPGVFDIFQKHVDSKGKFPYDNEVRYFHKNGSIVWVFCRGKVIEWDAEGNPVRMIGSHIDITKLKEAENTKKLNKQLEEKNQELERFAYVASHDLQEPLQTINVFSKLLKEEFETSLGKEGEDYINYISEATKKMSTLLRSLLDYSLIGTEDKVTICNCNELISDIIANNKELIEKTETTISFSHLPIIYAYDIQLKLVFQNLIMNAISFHKEGVPPKIIISCEKQKDGWKFKISDNGQGIKKENLERIFLIFQKLKTKNTGAGIGLAFCRKIIDLHKGDIWIESEFSVGTDIFFTIKNINSINRKNI</sequence>
<dbReference type="InterPro" id="IPR052162">
    <property type="entry name" value="Sensor_kinase/Photoreceptor"/>
</dbReference>
<dbReference type="InterPro" id="IPR000700">
    <property type="entry name" value="PAS-assoc_C"/>
</dbReference>
<dbReference type="GO" id="GO:0000155">
    <property type="term" value="F:phosphorelay sensor kinase activity"/>
    <property type="evidence" value="ECO:0007669"/>
    <property type="project" value="InterPro"/>
</dbReference>
<dbReference type="Gene3D" id="1.10.287.130">
    <property type="match status" value="1"/>
</dbReference>
<dbReference type="EMBL" id="JRYR02000001">
    <property type="protein sequence ID" value="OHX66404.1"/>
    <property type="molecule type" value="Genomic_DNA"/>
</dbReference>
<protein>
    <recommendedName>
        <fullName evidence="2">histidine kinase</fullName>
        <ecNumber evidence="2">2.7.13.3</ecNumber>
    </recommendedName>
</protein>